<gene>
    <name evidence="2" type="ORF">ABG768_018929</name>
</gene>
<accession>A0AAW2AVQ4</accession>
<sequence>MASRMGLVRGDLVVGKKQFSPLLKTIYPTVVTAQNIKAGFRKAGIFPLSRGAVDTTQPPSSTHATLTHTSSTQPTDTTSATPSTTQTPCPSCNRVAPKNYLVAAGIIPESLANVLMSPALERKEKVRRRIPLSAQWYHLDQEAIDEWVQCDLCHLFHLQCTGVEQVPDTANSCKHTHIM</sequence>
<evidence type="ECO:0000313" key="3">
    <source>
        <dbReference type="Proteomes" id="UP001479290"/>
    </source>
</evidence>
<comment type="caution">
    <text evidence="2">The sequence shown here is derived from an EMBL/GenBank/DDBJ whole genome shotgun (WGS) entry which is preliminary data.</text>
</comment>
<organism evidence="2 3">
    <name type="scientific">Culter alburnus</name>
    <name type="common">Topmouth culter</name>
    <dbReference type="NCBI Taxonomy" id="194366"/>
    <lineage>
        <taxon>Eukaryota</taxon>
        <taxon>Metazoa</taxon>
        <taxon>Chordata</taxon>
        <taxon>Craniata</taxon>
        <taxon>Vertebrata</taxon>
        <taxon>Euteleostomi</taxon>
        <taxon>Actinopterygii</taxon>
        <taxon>Neopterygii</taxon>
        <taxon>Teleostei</taxon>
        <taxon>Ostariophysi</taxon>
        <taxon>Cypriniformes</taxon>
        <taxon>Xenocyprididae</taxon>
        <taxon>Xenocypridinae</taxon>
        <taxon>Culter</taxon>
    </lineage>
</organism>
<evidence type="ECO:0000256" key="1">
    <source>
        <dbReference type="SAM" id="MobiDB-lite"/>
    </source>
</evidence>
<name>A0AAW2AVQ4_CULAL</name>
<feature type="region of interest" description="Disordered" evidence="1">
    <location>
        <begin position="51"/>
        <end position="90"/>
    </location>
</feature>
<dbReference type="EMBL" id="JAWDJR010000003">
    <property type="protein sequence ID" value="KAK9977108.1"/>
    <property type="molecule type" value="Genomic_DNA"/>
</dbReference>
<protein>
    <submittedName>
        <fullName evidence="2">Uncharacterized protein</fullName>
    </submittedName>
</protein>
<evidence type="ECO:0000313" key="2">
    <source>
        <dbReference type="EMBL" id="KAK9977108.1"/>
    </source>
</evidence>
<keyword evidence="3" id="KW-1185">Reference proteome</keyword>
<proteinExistence type="predicted"/>
<dbReference type="Proteomes" id="UP001479290">
    <property type="component" value="Unassembled WGS sequence"/>
</dbReference>
<feature type="compositionally biased region" description="Low complexity" evidence="1">
    <location>
        <begin position="60"/>
        <end position="90"/>
    </location>
</feature>
<reference evidence="2 3" key="1">
    <citation type="submission" date="2024-05" db="EMBL/GenBank/DDBJ databases">
        <title>A high-quality chromosomal-level genome assembly of Topmouth culter (Culter alburnus).</title>
        <authorList>
            <person name="Zhao H."/>
        </authorList>
    </citation>
    <scope>NUCLEOTIDE SEQUENCE [LARGE SCALE GENOMIC DNA]</scope>
    <source>
        <strain evidence="2">CATC2023</strain>
        <tissue evidence="2">Muscle</tissue>
    </source>
</reference>
<dbReference type="AlphaFoldDB" id="A0AAW2AVQ4"/>